<evidence type="ECO:0000313" key="3">
    <source>
        <dbReference type="Proteomes" id="UP001529510"/>
    </source>
</evidence>
<feature type="non-terminal residue" evidence="2">
    <location>
        <position position="1"/>
    </location>
</feature>
<dbReference type="EMBL" id="JAMKFB020000014">
    <property type="protein sequence ID" value="KAL0175817.1"/>
    <property type="molecule type" value="Genomic_DNA"/>
</dbReference>
<feature type="region of interest" description="Disordered" evidence="1">
    <location>
        <begin position="98"/>
        <end position="137"/>
    </location>
</feature>
<feature type="region of interest" description="Disordered" evidence="1">
    <location>
        <begin position="1"/>
        <end position="59"/>
    </location>
</feature>
<dbReference type="Proteomes" id="UP001529510">
    <property type="component" value="Unassembled WGS sequence"/>
</dbReference>
<evidence type="ECO:0000313" key="2">
    <source>
        <dbReference type="EMBL" id="KAL0175817.1"/>
    </source>
</evidence>
<comment type="caution">
    <text evidence="2">The sequence shown here is derived from an EMBL/GenBank/DDBJ whole genome shotgun (WGS) entry which is preliminary data.</text>
</comment>
<accession>A0ABD0PP68</accession>
<sequence length="137" mass="14827">QNVKQTESSDSQEHHFPVEEPVFNMDTQTDVDNKENSNGPSTEDPVVDSSPPPKSCLMEGSEFVNEDSKVNLVPGLNGKGGSWSFEELIDLGVHAKSKPLMDDGSPEGPRVAFEEKTSSIHPAQSIEALSGKGFSHF</sequence>
<dbReference type="AlphaFoldDB" id="A0ABD0PP68"/>
<keyword evidence="3" id="KW-1185">Reference proteome</keyword>
<organism evidence="2 3">
    <name type="scientific">Cirrhinus mrigala</name>
    <name type="common">Mrigala</name>
    <dbReference type="NCBI Taxonomy" id="683832"/>
    <lineage>
        <taxon>Eukaryota</taxon>
        <taxon>Metazoa</taxon>
        <taxon>Chordata</taxon>
        <taxon>Craniata</taxon>
        <taxon>Vertebrata</taxon>
        <taxon>Euteleostomi</taxon>
        <taxon>Actinopterygii</taxon>
        <taxon>Neopterygii</taxon>
        <taxon>Teleostei</taxon>
        <taxon>Ostariophysi</taxon>
        <taxon>Cypriniformes</taxon>
        <taxon>Cyprinidae</taxon>
        <taxon>Labeoninae</taxon>
        <taxon>Labeonini</taxon>
        <taxon>Cirrhinus</taxon>
    </lineage>
</organism>
<proteinExistence type="predicted"/>
<evidence type="ECO:0000256" key="1">
    <source>
        <dbReference type="SAM" id="MobiDB-lite"/>
    </source>
</evidence>
<gene>
    <name evidence="2" type="ORF">M9458_028147</name>
</gene>
<feature type="compositionally biased region" description="Polar residues" evidence="1">
    <location>
        <begin position="25"/>
        <end position="41"/>
    </location>
</feature>
<protein>
    <submittedName>
        <fullName evidence="2">Uncharacterized protein</fullName>
    </submittedName>
</protein>
<reference evidence="2 3" key="1">
    <citation type="submission" date="2024-05" db="EMBL/GenBank/DDBJ databases">
        <title>Genome sequencing and assembly of Indian major carp, Cirrhinus mrigala (Hamilton, 1822).</title>
        <authorList>
            <person name="Mohindra V."/>
            <person name="Chowdhury L.M."/>
            <person name="Lal K."/>
            <person name="Jena J.K."/>
        </authorList>
    </citation>
    <scope>NUCLEOTIDE SEQUENCE [LARGE SCALE GENOMIC DNA]</scope>
    <source>
        <strain evidence="2">CM1030</strain>
        <tissue evidence="2">Blood</tissue>
    </source>
</reference>
<name>A0ABD0PP68_CIRMR</name>